<feature type="transmembrane region" description="Helical" evidence="1">
    <location>
        <begin position="231"/>
        <end position="253"/>
    </location>
</feature>
<keyword evidence="1" id="KW-0472">Membrane</keyword>
<proteinExistence type="predicted"/>
<dbReference type="AlphaFoldDB" id="A0A0C3C921"/>
<name>A0A0C3C921_HEBCY</name>
<feature type="transmembrane region" description="Helical" evidence="1">
    <location>
        <begin position="51"/>
        <end position="69"/>
    </location>
</feature>
<reference evidence="2 3" key="1">
    <citation type="submission" date="2014-04" db="EMBL/GenBank/DDBJ databases">
        <authorList>
            <consortium name="DOE Joint Genome Institute"/>
            <person name="Kuo A."/>
            <person name="Gay G."/>
            <person name="Dore J."/>
            <person name="Kohler A."/>
            <person name="Nagy L.G."/>
            <person name="Floudas D."/>
            <person name="Copeland A."/>
            <person name="Barry K.W."/>
            <person name="Cichocki N."/>
            <person name="Veneault-Fourrey C."/>
            <person name="LaButti K."/>
            <person name="Lindquist E.A."/>
            <person name="Lipzen A."/>
            <person name="Lundell T."/>
            <person name="Morin E."/>
            <person name="Murat C."/>
            <person name="Sun H."/>
            <person name="Tunlid A."/>
            <person name="Henrissat B."/>
            <person name="Grigoriev I.V."/>
            <person name="Hibbett D.S."/>
            <person name="Martin F."/>
            <person name="Nordberg H.P."/>
            <person name="Cantor M.N."/>
            <person name="Hua S.X."/>
        </authorList>
    </citation>
    <scope>NUCLEOTIDE SEQUENCE [LARGE SCALE GENOMIC DNA]</scope>
    <source>
        <strain evidence="3">h7</strain>
    </source>
</reference>
<evidence type="ECO:0000313" key="2">
    <source>
        <dbReference type="EMBL" id="KIM40704.1"/>
    </source>
</evidence>
<feature type="transmembrane region" description="Helical" evidence="1">
    <location>
        <begin position="359"/>
        <end position="384"/>
    </location>
</feature>
<evidence type="ECO:0000256" key="1">
    <source>
        <dbReference type="SAM" id="Phobius"/>
    </source>
</evidence>
<dbReference type="OrthoDB" id="3058001at2759"/>
<feature type="transmembrane region" description="Helical" evidence="1">
    <location>
        <begin position="81"/>
        <end position="100"/>
    </location>
</feature>
<protein>
    <submittedName>
        <fullName evidence="2">Uncharacterized protein</fullName>
    </submittedName>
</protein>
<reference evidence="3" key="2">
    <citation type="submission" date="2015-01" db="EMBL/GenBank/DDBJ databases">
        <title>Evolutionary Origins and Diversification of the Mycorrhizal Mutualists.</title>
        <authorList>
            <consortium name="DOE Joint Genome Institute"/>
            <consortium name="Mycorrhizal Genomics Consortium"/>
            <person name="Kohler A."/>
            <person name="Kuo A."/>
            <person name="Nagy L.G."/>
            <person name="Floudas D."/>
            <person name="Copeland A."/>
            <person name="Barry K.W."/>
            <person name="Cichocki N."/>
            <person name="Veneault-Fourrey C."/>
            <person name="LaButti K."/>
            <person name="Lindquist E.A."/>
            <person name="Lipzen A."/>
            <person name="Lundell T."/>
            <person name="Morin E."/>
            <person name="Murat C."/>
            <person name="Riley R."/>
            <person name="Ohm R."/>
            <person name="Sun H."/>
            <person name="Tunlid A."/>
            <person name="Henrissat B."/>
            <person name="Grigoriev I.V."/>
            <person name="Hibbett D.S."/>
            <person name="Martin F."/>
        </authorList>
    </citation>
    <scope>NUCLEOTIDE SEQUENCE [LARGE SCALE GENOMIC DNA]</scope>
    <source>
        <strain evidence="3">h7</strain>
    </source>
</reference>
<dbReference type="Proteomes" id="UP000053424">
    <property type="component" value="Unassembled WGS sequence"/>
</dbReference>
<keyword evidence="1" id="KW-0812">Transmembrane</keyword>
<feature type="transmembrane region" description="Helical" evidence="1">
    <location>
        <begin position="396"/>
        <end position="424"/>
    </location>
</feature>
<feature type="transmembrane region" description="Helical" evidence="1">
    <location>
        <begin position="273"/>
        <end position="300"/>
    </location>
</feature>
<sequence>MAGEAPVDYSYSPSGSTIELIDLASAPQSSRPSSRISSAGTNLSWHPKLTLYRLLVILSTVGLAAAKTATSCLNLTFASITLEWISGVVVFIFCHILGAYEETTNPYFAWLFNFDCMECLWDFQEKLVGFRPTYISHEIDPRLQAVATHPAVTGYRIIVTVLVASLGMTKSVLLYGQEPTEATTVECVFGVGIVTCLYWLGLYEASSTKAYPKLFHVDYSGGSSSYIRETAIVFLHLLAILFCSALSYGFYLLTASILSSGVPAKAKLGTIEYIVVATISGSPTSIVSLAGTLGVFAIMYHLGLRYLASPLGQFIIGLPGVRLIPYVHRTYWLPSAVSFSPRPRLFYLKRFTVRQIIKIPLNLCMLYGIMVAVIYFTAFFHGWYSLLMDLLGEAPWYGMLMFSLGSLFIVPVILTAIAVGIYFVCKGFIAFIIDAWKDLTVDVELVDAPV</sequence>
<feature type="transmembrane region" description="Helical" evidence="1">
    <location>
        <begin position="182"/>
        <end position="201"/>
    </location>
</feature>
<evidence type="ECO:0000313" key="3">
    <source>
        <dbReference type="Proteomes" id="UP000053424"/>
    </source>
</evidence>
<dbReference type="HOGENOM" id="CLU_046566_0_0_1"/>
<feature type="transmembrane region" description="Helical" evidence="1">
    <location>
        <begin position="155"/>
        <end position="175"/>
    </location>
</feature>
<keyword evidence="1" id="KW-1133">Transmembrane helix</keyword>
<keyword evidence="3" id="KW-1185">Reference proteome</keyword>
<organism evidence="2 3">
    <name type="scientific">Hebeloma cylindrosporum</name>
    <dbReference type="NCBI Taxonomy" id="76867"/>
    <lineage>
        <taxon>Eukaryota</taxon>
        <taxon>Fungi</taxon>
        <taxon>Dikarya</taxon>
        <taxon>Basidiomycota</taxon>
        <taxon>Agaricomycotina</taxon>
        <taxon>Agaricomycetes</taxon>
        <taxon>Agaricomycetidae</taxon>
        <taxon>Agaricales</taxon>
        <taxon>Agaricineae</taxon>
        <taxon>Hymenogastraceae</taxon>
        <taxon>Hebeloma</taxon>
    </lineage>
</organism>
<gene>
    <name evidence="2" type="ORF">M413DRAFT_166535</name>
</gene>
<dbReference type="EMBL" id="KN831782">
    <property type="protein sequence ID" value="KIM40704.1"/>
    <property type="molecule type" value="Genomic_DNA"/>
</dbReference>
<accession>A0A0C3C921</accession>